<dbReference type="RefSeq" id="WP_089746011.1">
    <property type="nucleotide sequence ID" value="NZ_FOGF01000005.1"/>
</dbReference>
<keyword evidence="18" id="KW-0132">Cell division</keyword>
<feature type="transmembrane region" description="Helical" evidence="17">
    <location>
        <begin position="330"/>
        <end position="351"/>
    </location>
</feature>
<proteinExistence type="inferred from homology"/>
<keyword evidence="3" id="KW-0808">Transferase</keyword>
<dbReference type="GO" id="GO:0008955">
    <property type="term" value="F:peptidoglycan glycosyltransferase activity"/>
    <property type="evidence" value="ECO:0007669"/>
    <property type="project" value="UniProtKB-EC"/>
</dbReference>
<dbReference type="OrthoDB" id="9812661at2"/>
<dbReference type="GO" id="GO:0051301">
    <property type="term" value="P:cell division"/>
    <property type="evidence" value="ECO:0007669"/>
    <property type="project" value="UniProtKB-KW"/>
</dbReference>
<evidence type="ECO:0000313" key="18">
    <source>
        <dbReference type="EMBL" id="SEQ71816.1"/>
    </source>
</evidence>
<feature type="transmembrane region" description="Helical" evidence="17">
    <location>
        <begin position="93"/>
        <end position="111"/>
    </location>
</feature>
<evidence type="ECO:0000313" key="19">
    <source>
        <dbReference type="Proteomes" id="UP000198556"/>
    </source>
</evidence>
<comment type="catalytic activity">
    <reaction evidence="15">
        <text>[GlcNAc-(1-&gt;4)-Mur2Ac(oyl-L-Ala-gamma-D-Glu-L-Lys-D-Ala-D-Ala)](n)-di-trans,octa-cis-undecaprenyl diphosphate + beta-D-GlcNAc-(1-&gt;4)-Mur2Ac(oyl-L-Ala-gamma-D-Glu-L-Lys-D-Ala-D-Ala)-di-trans,octa-cis-undecaprenyl diphosphate = [GlcNAc-(1-&gt;4)-Mur2Ac(oyl-L-Ala-gamma-D-Glu-L-Lys-D-Ala-D-Ala)](n+1)-di-trans,octa-cis-undecaprenyl diphosphate + di-trans,octa-cis-undecaprenyl diphosphate + H(+)</text>
        <dbReference type="Rhea" id="RHEA:23708"/>
        <dbReference type="Rhea" id="RHEA-COMP:9602"/>
        <dbReference type="Rhea" id="RHEA-COMP:9603"/>
        <dbReference type="ChEBI" id="CHEBI:15378"/>
        <dbReference type="ChEBI" id="CHEBI:58405"/>
        <dbReference type="ChEBI" id="CHEBI:60033"/>
        <dbReference type="ChEBI" id="CHEBI:78435"/>
        <dbReference type="EC" id="2.4.99.28"/>
    </reaction>
</comment>
<evidence type="ECO:0000256" key="1">
    <source>
        <dbReference type="ARBA" id="ARBA00004141"/>
    </source>
</evidence>
<evidence type="ECO:0000256" key="4">
    <source>
        <dbReference type="ARBA" id="ARBA00022692"/>
    </source>
</evidence>
<accession>A0A1H9IBA1</accession>
<dbReference type="EMBL" id="FOGF01000005">
    <property type="protein sequence ID" value="SEQ71816.1"/>
    <property type="molecule type" value="Genomic_DNA"/>
</dbReference>
<dbReference type="AlphaFoldDB" id="A0A1H9IBA1"/>
<evidence type="ECO:0000256" key="16">
    <source>
        <dbReference type="ARBA" id="ARBA00049966"/>
    </source>
</evidence>
<dbReference type="GO" id="GO:0015648">
    <property type="term" value="F:lipid-linked peptidoglycan transporter activity"/>
    <property type="evidence" value="ECO:0007669"/>
    <property type="project" value="TreeGrafter"/>
</dbReference>
<dbReference type="InterPro" id="IPR018365">
    <property type="entry name" value="Cell_cycle_FtsW-rel_CS"/>
</dbReference>
<dbReference type="PANTHER" id="PTHR30474:SF2">
    <property type="entry name" value="PEPTIDOGLYCAN GLYCOSYLTRANSFERASE FTSW-RELATED"/>
    <property type="match status" value="1"/>
</dbReference>
<evidence type="ECO:0000256" key="7">
    <source>
        <dbReference type="ARBA" id="ARBA00022989"/>
    </source>
</evidence>
<evidence type="ECO:0000256" key="6">
    <source>
        <dbReference type="ARBA" id="ARBA00022984"/>
    </source>
</evidence>
<keyword evidence="6" id="KW-0573">Peptidoglycan synthesis</keyword>
<gene>
    <name evidence="18" type="ORF">SAMN05421767_10525</name>
</gene>
<evidence type="ECO:0000256" key="5">
    <source>
        <dbReference type="ARBA" id="ARBA00022960"/>
    </source>
</evidence>
<evidence type="ECO:0000256" key="3">
    <source>
        <dbReference type="ARBA" id="ARBA00022679"/>
    </source>
</evidence>
<name>A0A1H9IBA1_9LACT</name>
<evidence type="ECO:0000256" key="17">
    <source>
        <dbReference type="SAM" id="Phobius"/>
    </source>
</evidence>
<keyword evidence="18" id="KW-0131">Cell cycle</keyword>
<feature type="transmembrane region" description="Helical" evidence="17">
    <location>
        <begin position="63"/>
        <end position="84"/>
    </location>
</feature>
<dbReference type="Proteomes" id="UP000198556">
    <property type="component" value="Unassembled WGS sequence"/>
</dbReference>
<evidence type="ECO:0000256" key="10">
    <source>
        <dbReference type="ARBA" id="ARBA00033270"/>
    </source>
</evidence>
<dbReference type="GO" id="GO:0008360">
    <property type="term" value="P:regulation of cell shape"/>
    <property type="evidence" value="ECO:0007669"/>
    <property type="project" value="UniProtKB-KW"/>
</dbReference>
<evidence type="ECO:0000256" key="9">
    <source>
        <dbReference type="ARBA" id="ARBA00032370"/>
    </source>
</evidence>
<feature type="transmembrane region" description="Helical" evidence="17">
    <location>
        <begin position="298"/>
        <end position="318"/>
    </location>
</feature>
<dbReference type="EC" id="2.4.99.28" evidence="14"/>
<keyword evidence="8 17" id="KW-0472">Membrane</keyword>
<evidence type="ECO:0000256" key="15">
    <source>
        <dbReference type="ARBA" id="ARBA00049902"/>
    </source>
</evidence>
<comment type="similarity">
    <text evidence="11">Belongs to the SEDS family. FtsW subfamily.</text>
</comment>
<evidence type="ECO:0000256" key="12">
    <source>
        <dbReference type="ARBA" id="ARBA00041185"/>
    </source>
</evidence>
<keyword evidence="7 17" id="KW-1133">Transmembrane helix</keyword>
<feature type="transmembrane region" description="Helical" evidence="17">
    <location>
        <begin position="182"/>
        <end position="202"/>
    </location>
</feature>
<keyword evidence="2" id="KW-0328">Glycosyltransferase</keyword>
<dbReference type="PANTHER" id="PTHR30474">
    <property type="entry name" value="CELL CYCLE PROTEIN"/>
    <property type="match status" value="1"/>
</dbReference>
<dbReference type="GO" id="GO:0009252">
    <property type="term" value="P:peptidoglycan biosynthetic process"/>
    <property type="evidence" value="ECO:0007669"/>
    <property type="project" value="UniProtKB-KW"/>
</dbReference>
<protein>
    <recommendedName>
        <fullName evidence="12">Probable peptidoglycan glycosyltransferase FtsW</fullName>
        <ecNumber evidence="14">2.4.99.28</ecNumber>
    </recommendedName>
    <alternativeName>
        <fullName evidence="13">Cell division protein FtsW</fullName>
    </alternativeName>
    <alternativeName>
        <fullName evidence="10">Cell wall polymerase</fullName>
    </alternativeName>
    <alternativeName>
        <fullName evidence="9">Peptidoglycan polymerase</fullName>
    </alternativeName>
</protein>
<evidence type="ECO:0000256" key="14">
    <source>
        <dbReference type="ARBA" id="ARBA00044770"/>
    </source>
</evidence>
<reference evidence="18 19" key="1">
    <citation type="submission" date="2016-10" db="EMBL/GenBank/DDBJ databases">
        <authorList>
            <person name="de Groot N.N."/>
        </authorList>
    </citation>
    <scope>NUCLEOTIDE SEQUENCE [LARGE SCALE GENOMIC DNA]</scope>
    <source>
        <strain evidence="18 19">DSM 15827</strain>
    </source>
</reference>
<organism evidence="18 19">
    <name type="scientific">Granulicatella balaenopterae</name>
    <dbReference type="NCBI Taxonomy" id="137733"/>
    <lineage>
        <taxon>Bacteria</taxon>
        <taxon>Bacillati</taxon>
        <taxon>Bacillota</taxon>
        <taxon>Bacilli</taxon>
        <taxon>Lactobacillales</taxon>
        <taxon>Carnobacteriaceae</taxon>
        <taxon>Granulicatella</taxon>
    </lineage>
</organism>
<dbReference type="Pfam" id="PF01098">
    <property type="entry name" value="FTSW_RODA_SPOVE"/>
    <property type="match status" value="1"/>
</dbReference>
<evidence type="ECO:0000256" key="13">
    <source>
        <dbReference type="ARBA" id="ARBA00041418"/>
    </source>
</evidence>
<evidence type="ECO:0000256" key="2">
    <source>
        <dbReference type="ARBA" id="ARBA00022676"/>
    </source>
</evidence>
<comment type="subcellular location">
    <subcellularLocation>
        <location evidence="1">Membrane</location>
        <topology evidence="1">Multi-pass membrane protein</topology>
    </subcellularLocation>
</comment>
<keyword evidence="19" id="KW-1185">Reference proteome</keyword>
<dbReference type="GO" id="GO:0032153">
    <property type="term" value="C:cell division site"/>
    <property type="evidence" value="ECO:0007669"/>
    <property type="project" value="TreeGrafter"/>
</dbReference>
<evidence type="ECO:0000256" key="11">
    <source>
        <dbReference type="ARBA" id="ARBA00038053"/>
    </source>
</evidence>
<keyword evidence="5" id="KW-0133">Cell shape</keyword>
<feature type="transmembrane region" description="Helical" evidence="17">
    <location>
        <begin position="27"/>
        <end position="51"/>
    </location>
</feature>
<dbReference type="STRING" id="137733.SAMN05421767_10525"/>
<dbReference type="GO" id="GO:0005886">
    <property type="term" value="C:plasma membrane"/>
    <property type="evidence" value="ECO:0007669"/>
    <property type="project" value="TreeGrafter"/>
</dbReference>
<dbReference type="PROSITE" id="PS00428">
    <property type="entry name" value="FTSW_RODA_SPOVE"/>
    <property type="match status" value="1"/>
</dbReference>
<sequence>MISQDIKKRIKNLSFAQIVEDIRSLDMWILCSYIALSLFGLVMVYSASTYYALAQTGSSETYLIKQIIFIILGVSALGLVIYFGDRILKSEKWMIGFGIIQLALLVIVLFTEERNGARSWINVGGFNIQPSEIAKLYIIWISSYVYSELKEEQDIVRYIRIPVGVTLVVLAFVMMQPDMGTAMIIALIALGLFVSTGFYKYGMPVLTGVLALGYLFTYLPKSFLSKLPIAGYQINRLVSFHNPWEDRTVTGWQSIQGLIGLARGGWTGNGIGNSIQKTGSLPEAHTDFILAIVGEELGFIWIIVIITILYAFILRIFYKGMQAKSLFSKYICMGVGLMFLIQSSINIAALLGLAPITGVPLPFISYGGSSYIVSSVAVALVLYAIESDKRMKIQ</sequence>
<feature type="transmembrane region" description="Helical" evidence="17">
    <location>
        <begin position="363"/>
        <end position="385"/>
    </location>
</feature>
<keyword evidence="4 17" id="KW-0812">Transmembrane</keyword>
<comment type="function">
    <text evidence="16">Peptidoglycan polymerase that is essential for cell division.</text>
</comment>
<dbReference type="InterPro" id="IPR001182">
    <property type="entry name" value="FtsW/RodA"/>
</dbReference>
<evidence type="ECO:0000256" key="8">
    <source>
        <dbReference type="ARBA" id="ARBA00023136"/>
    </source>
</evidence>